<evidence type="ECO:0000313" key="2">
    <source>
        <dbReference type="EMBL" id="KIK97484.1"/>
    </source>
</evidence>
<sequence>MLRSSLLSSVELSLAVCQADVSLFMLGILVEDTSKAMFSYANADLALSYVESCTVVDGIATCDNINPGQTTFGEGTATLTPTDTFGSVAPAQTTAQPGASLPTASATPLQPSSPFPSANSGVRSPPSMAGLAGMLGIFWNVLS</sequence>
<keyword evidence="3" id="KW-1185">Reference proteome</keyword>
<evidence type="ECO:0000256" key="1">
    <source>
        <dbReference type="SAM" id="MobiDB-lite"/>
    </source>
</evidence>
<evidence type="ECO:0000313" key="3">
    <source>
        <dbReference type="Proteomes" id="UP000054538"/>
    </source>
</evidence>
<feature type="region of interest" description="Disordered" evidence="1">
    <location>
        <begin position="86"/>
        <end position="122"/>
    </location>
</feature>
<protein>
    <submittedName>
        <fullName evidence="2">Uncharacterized protein</fullName>
    </submittedName>
</protein>
<gene>
    <name evidence="2" type="ORF">PAXRUDRAFT_31758</name>
</gene>
<dbReference type="InParanoid" id="A0A0D0E793"/>
<dbReference type="AlphaFoldDB" id="A0A0D0E793"/>
<accession>A0A0D0E793</accession>
<dbReference type="OrthoDB" id="4991875at2759"/>
<dbReference type="Proteomes" id="UP000054538">
    <property type="component" value="Unassembled WGS sequence"/>
</dbReference>
<dbReference type="EMBL" id="KN824933">
    <property type="protein sequence ID" value="KIK97484.1"/>
    <property type="molecule type" value="Genomic_DNA"/>
</dbReference>
<name>A0A0D0E793_9AGAM</name>
<organism evidence="2 3">
    <name type="scientific">Paxillus rubicundulus Ve08.2h10</name>
    <dbReference type="NCBI Taxonomy" id="930991"/>
    <lineage>
        <taxon>Eukaryota</taxon>
        <taxon>Fungi</taxon>
        <taxon>Dikarya</taxon>
        <taxon>Basidiomycota</taxon>
        <taxon>Agaricomycotina</taxon>
        <taxon>Agaricomycetes</taxon>
        <taxon>Agaricomycetidae</taxon>
        <taxon>Boletales</taxon>
        <taxon>Paxilineae</taxon>
        <taxon>Paxillaceae</taxon>
        <taxon>Paxillus</taxon>
    </lineage>
</organism>
<proteinExistence type="predicted"/>
<reference evidence="2 3" key="1">
    <citation type="submission" date="2014-04" db="EMBL/GenBank/DDBJ databases">
        <authorList>
            <consortium name="DOE Joint Genome Institute"/>
            <person name="Kuo A."/>
            <person name="Kohler A."/>
            <person name="Jargeat P."/>
            <person name="Nagy L.G."/>
            <person name="Floudas D."/>
            <person name="Copeland A."/>
            <person name="Barry K.W."/>
            <person name="Cichocki N."/>
            <person name="Veneault-Fourrey C."/>
            <person name="LaButti K."/>
            <person name="Lindquist E.A."/>
            <person name="Lipzen A."/>
            <person name="Lundell T."/>
            <person name="Morin E."/>
            <person name="Murat C."/>
            <person name="Sun H."/>
            <person name="Tunlid A."/>
            <person name="Henrissat B."/>
            <person name="Grigoriev I.V."/>
            <person name="Hibbett D.S."/>
            <person name="Martin F."/>
            <person name="Nordberg H.P."/>
            <person name="Cantor M.N."/>
            <person name="Hua S.X."/>
        </authorList>
    </citation>
    <scope>NUCLEOTIDE SEQUENCE [LARGE SCALE GENOMIC DNA]</scope>
    <source>
        <strain evidence="2 3">Ve08.2h10</strain>
    </source>
</reference>
<reference evidence="3" key="2">
    <citation type="submission" date="2015-01" db="EMBL/GenBank/DDBJ databases">
        <title>Evolutionary Origins and Diversification of the Mycorrhizal Mutualists.</title>
        <authorList>
            <consortium name="DOE Joint Genome Institute"/>
            <consortium name="Mycorrhizal Genomics Consortium"/>
            <person name="Kohler A."/>
            <person name="Kuo A."/>
            <person name="Nagy L.G."/>
            <person name="Floudas D."/>
            <person name="Copeland A."/>
            <person name="Barry K.W."/>
            <person name="Cichocki N."/>
            <person name="Veneault-Fourrey C."/>
            <person name="LaButti K."/>
            <person name="Lindquist E.A."/>
            <person name="Lipzen A."/>
            <person name="Lundell T."/>
            <person name="Morin E."/>
            <person name="Murat C."/>
            <person name="Riley R."/>
            <person name="Ohm R."/>
            <person name="Sun H."/>
            <person name="Tunlid A."/>
            <person name="Henrissat B."/>
            <person name="Grigoriev I.V."/>
            <person name="Hibbett D.S."/>
            <person name="Martin F."/>
        </authorList>
    </citation>
    <scope>NUCLEOTIDE SEQUENCE [LARGE SCALE GENOMIC DNA]</scope>
    <source>
        <strain evidence="3">Ve08.2h10</strain>
    </source>
</reference>
<dbReference type="HOGENOM" id="CLU_1806811_0_0_1"/>